<feature type="compositionally biased region" description="Basic and acidic residues" evidence="1">
    <location>
        <begin position="71"/>
        <end position="81"/>
    </location>
</feature>
<evidence type="ECO:0000313" key="4">
    <source>
        <dbReference type="Proteomes" id="UP000315017"/>
    </source>
</evidence>
<dbReference type="Proteomes" id="UP000315017">
    <property type="component" value="Chromosome"/>
</dbReference>
<evidence type="ECO:0000313" key="3">
    <source>
        <dbReference type="EMBL" id="QDU28234.1"/>
    </source>
</evidence>
<keyword evidence="4" id="KW-1185">Reference proteome</keyword>
<gene>
    <name evidence="3" type="ORF">ETAA8_33340</name>
</gene>
<feature type="region of interest" description="Disordered" evidence="1">
    <location>
        <begin position="70"/>
        <end position="97"/>
    </location>
</feature>
<proteinExistence type="predicted"/>
<feature type="transmembrane region" description="Helical" evidence="2">
    <location>
        <begin position="7"/>
        <end position="27"/>
    </location>
</feature>
<keyword evidence="2" id="KW-0812">Transmembrane</keyword>
<dbReference type="AlphaFoldDB" id="A0A517YDC6"/>
<keyword evidence="2" id="KW-0472">Membrane</keyword>
<organism evidence="3 4">
    <name type="scientific">Anatilimnocola aggregata</name>
    <dbReference type="NCBI Taxonomy" id="2528021"/>
    <lineage>
        <taxon>Bacteria</taxon>
        <taxon>Pseudomonadati</taxon>
        <taxon>Planctomycetota</taxon>
        <taxon>Planctomycetia</taxon>
        <taxon>Pirellulales</taxon>
        <taxon>Pirellulaceae</taxon>
        <taxon>Anatilimnocola</taxon>
    </lineage>
</organism>
<sequence>MPTTRTAAPIFAALLLLLAIYVGSYYVMVLPVGFVQVSGVYGYIRWAFWPVEQVDRRLRPECWYLIEEEPRDQNSHSKPETPETDWFDFEPINNVKP</sequence>
<evidence type="ECO:0000256" key="2">
    <source>
        <dbReference type="SAM" id="Phobius"/>
    </source>
</evidence>
<accession>A0A517YDC6</accession>
<name>A0A517YDC6_9BACT</name>
<protein>
    <submittedName>
        <fullName evidence="3">Uncharacterized protein</fullName>
    </submittedName>
</protein>
<evidence type="ECO:0000256" key="1">
    <source>
        <dbReference type="SAM" id="MobiDB-lite"/>
    </source>
</evidence>
<dbReference type="RefSeq" id="WP_145090182.1">
    <property type="nucleotide sequence ID" value="NZ_CP036274.1"/>
</dbReference>
<dbReference type="EMBL" id="CP036274">
    <property type="protein sequence ID" value="QDU28234.1"/>
    <property type="molecule type" value="Genomic_DNA"/>
</dbReference>
<keyword evidence="2" id="KW-1133">Transmembrane helix</keyword>
<reference evidence="3 4" key="1">
    <citation type="submission" date="2019-02" db="EMBL/GenBank/DDBJ databases">
        <title>Deep-cultivation of Planctomycetes and their phenomic and genomic characterization uncovers novel biology.</title>
        <authorList>
            <person name="Wiegand S."/>
            <person name="Jogler M."/>
            <person name="Boedeker C."/>
            <person name="Pinto D."/>
            <person name="Vollmers J."/>
            <person name="Rivas-Marin E."/>
            <person name="Kohn T."/>
            <person name="Peeters S.H."/>
            <person name="Heuer A."/>
            <person name="Rast P."/>
            <person name="Oberbeckmann S."/>
            <person name="Bunk B."/>
            <person name="Jeske O."/>
            <person name="Meyerdierks A."/>
            <person name="Storesund J.E."/>
            <person name="Kallscheuer N."/>
            <person name="Luecker S."/>
            <person name="Lage O.M."/>
            <person name="Pohl T."/>
            <person name="Merkel B.J."/>
            <person name="Hornburger P."/>
            <person name="Mueller R.-W."/>
            <person name="Bruemmer F."/>
            <person name="Labrenz M."/>
            <person name="Spormann A.M."/>
            <person name="Op den Camp H."/>
            <person name="Overmann J."/>
            <person name="Amann R."/>
            <person name="Jetten M.S.M."/>
            <person name="Mascher T."/>
            <person name="Medema M.H."/>
            <person name="Devos D.P."/>
            <person name="Kaster A.-K."/>
            <person name="Ovreas L."/>
            <person name="Rohde M."/>
            <person name="Galperin M.Y."/>
            <person name="Jogler C."/>
        </authorList>
    </citation>
    <scope>NUCLEOTIDE SEQUENCE [LARGE SCALE GENOMIC DNA]</scope>
    <source>
        <strain evidence="3 4">ETA_A8</strain>
    </source>
</reference>
<dbReference type="KEGG" id="aagg:ETAA8_33340"/>